<dbReference type="InterPro" id="IPR041535">
    <property type="entry name" value="VbhA"/>
</dbReference>
<name>A0ABW3VGN7_9PSEU</name>
<dbReference type="Pfam" id="PF02604">
    <property type="entry name" value="PhdYeFM_antitox"/>
    <property type="match status" value="1"/>
</dbReference>
<dbReference type="EMBL" id="JBHTMB010000062">
    <property type="protein sequence ID" value="MFD1233444.1"/>
    <property type="molecule type" value="Genomic_DNA"/>
</dbReference>
<comment type="caution">
    <text evidence="4">The sequence shown here is derived from an EMBL/GenBank/DDBJ whole genome shotgun (WGS) entry which is preliminary data.</text>
</comment>
<dbReference type="SUPFAM" id="SSF143120">
    <property type="entry name" value="YefM-like"/>
    <property type="match status" value="1"/>
</dbReference>
<evidence type="ECO:0000256" key="2">
    <source>
        <dbReference type="RuleBase" id="RU362080"/>
    </source>
</evidence>
<dbReference type="InterPro" id="IPR036165">
    <property type="entry name" value="YefM-like_sf"/>
</dbReference>
<comment type="function">
    <text evidence="2">Antitoxin component of a type II toxin-antitoxin (TA) system.</text>
</comment>
<dbReference type="InterPro" id="IPR043038">
    <property type="entry name" value="VbhA_sf"/>
</dbReference>
<evidence type="ECO:0000313" key="5">
    <source>
        <dbReference type="Proteomes" id="UP001597182"/>
    </source>
</evidence>
<sequence>MDGPLKVLTMRELRSELAGVVKRVAEPGAGPVFVGSHRRPEAVLMSIEQYEQLHRLAEARRYAVGEALASVRAEGLEPSPEGLDRLAAVADGRMSPEEALAQALAPYRR</sequence>
<evidence type="ECO:0000256" key="1">
    <source>
        <dbReference type="ARBA" id="ARBA00009981"/>
    </source>
</evidence>
<accession>A0ABW3VGN7</accession>
<protein>
    <recommendedName>
        <fullName evidence="2">Antitoxin</fullName>
    </recommendedName>
</protein>
<dbReference type="InterPro" id="IPR033788">
    <property type="entry name" value="VbhA-like"/>
</dbReference>
<dbReference type="Gene3D" id="3.40.1620.10">
    <property type="entry name" value="YefM-like domain"/>
    <property type="match status" value="1"/>
</dbReference>
<dbReference type="InterPro" id="IPR006442">
    <property type="entry name" value="Antitoxin_Phd/YefM"/>
</dbReference>
<dbReference type="NCBIfam" id="TIGR01552">
    <property type="entry name" value="phd_fam"/>
    <property type="match status" value="1"/>
</dbReference>
<comment type="similarity">
    <text evidence="1 2">Belongs to the phD/YefM antitoxin family.</text>
</comment>
<dbReference type="Gene3D" id="1.10.8.1050">
    <property type="entry name" value="Antitoxin VbhA-like"/>
    <property type="match status" value="1"/>
</dbReference>
<proteinExistence type="inferred from homology"/>
<reference evidence="5" key="1">
    <citation type="journal article" date="2019" name="Int. J. Syst. Evol. Microbiol.">
        <title>The Global Catalogue of Microorganisms (GCM) 10K type strain sequencing project: providing services to taxonomists for standard genome sequencing and annotation.</title>
        <authorList>
            <consortium name="The Broad Institute Genomics Platform"/>
            <consortium name="The Broad Institute Genome Sequencing Center for Infectious Disease"/>
            <person name="Wu L."/>
            <person name="Ma J."/>
        </authorList>
    </citation>
    <scope>NUCLEOTIDE SEQUENCE [LARGE SCALE GENOMIC DNA]</scope>
    <source>
        <strain evidence="5">CCUG 49018</strain>
    </source>
</reference>
<gene>
    <name evidence="4" type="ORF">ACFQ34_09140</name>
</gene>
<evidence type="ECO:0000313" key="4">
    <source>
        <dbReference type="EMBL" id="MFD1233444.1"/>
    </source>
</evidence>
<feature type="domain" description="Antitoxin VbhA" evidence="3">
    <location>
        <begin position="60"/>
        <end position="105"/>
    </location>
</feature>
<dbReference type="Proteomes" id="UP001597182">
    <property type="component" value="Unassembled WGS sequence"/>
</dbReference>
<dbReference type="RefSeq" id="WP_379652865.1">
    <property type="nucleotide sequence ID" value="NZ_JBHTMB010000062.1"/>
</dbReference>
<keyword evidence="5" id="KW-1185">Reference proteome</keyword>
<organism evidence="4 5">
    <name type="scientific">Pseudonocardia benzenivorans</name>
    <dbReference type="NCBI Taxonomy" id="228005"/>
    <lineage>
        <taxon>Bacteria</taxon>
        <taxon>Bacillati</taxon>
        <taxon>Actinomycetota</taxon>
        <taxon>Actinomycetes</taxon>
        <taxon>Pseudonocardiales</taxon>
        <taxon>Pseudonocardiaceae</taxon>
        <taxon>Pseudonocardia</taxon>
    </lineage>
</organism>
<dbReference type="CDD" id="cd11586">
    <property type="entry name" value="VbhA_like"/>
    <property type="match status" value="1"/>
</dbReference>
<dbReference type="Pfam" id="PF18495">
    <property type="entry name" value="VbhA"/>
    <property type="match status" value="1"/>
</dbReference>
<evidence type="ECO:0000259" key="3">
    <source>
        <dbReference type="Pfam" id="PF18495"/>
    </source>
</evidence>